<dbReference type="GO" id="GO:0005886">
    <property type="term" value="C:plasma membrane"/>
    <property type="evidence" value="ECO:0007669"/>
    <property type="project" value="UniProtKB-SubCell"/>
</dbReference>
<keyword evidence="11 13" id="KW-0472">Membrane</keyword>
<name>A0A3S0IAA2_9BURK</name>
<evidence type="ECO:0000313" key="15">
    <source>
        <dbReference type="EMBL" id="RTQ31109.1"/>
    </source>
</evidence>
<accession>A0A3S0IAA2</accession>
<evidence type="ECO:0000256" key="6">
    <source>
        <dbReference type="ARBA" id="ARBA00022692"/>
    </source>
</evidence>
<comment type="caution">
    <text evidence="15">The sequence shown here is derived from an EMBL/GenBank/DDBJ whole genome shotgun (WGS) entry which is preliminary data.</text>
</comment>
<dbReference type="Gene3D" id="1.20.950.20">
    <property type="entry name" value="Transmembrane di-heme cytochromes, Chain C"/>
    <property type="match status" value="1"/>
</dbReference>
<keyword evidence="3" id="KW-0813">Transport</keyword>
<dbReference type="Proteomes" id="UP000267418">
    <property type="component" value="Unassembled WGS sequence"/>
</dbReference>
<dbReference type="EMBL" id="RXOE01000010">
    <property type="protein sequence ID" value="RTQ31109.1"/>
    <property type="molecule type" value="Genomic_DNA"/>
</dbReference>
<dbReference type="PANTHER" id="PTHR30529">
    <property type="entry name" value="CYTOCHROME B561"/>
    <property type="match status" value="1"/>
</dbReference>
<comment type="cofactor">
    <cofactor evidence="1">
        <name>heme b</name>
        <dbReference type="ChEBI" id="CHEBI:60344"/>
    </cofactor>
</comment>
<evidence type="ECO:0000313" key="16">
    <source>
        <dbReference type="Proteomes" id="UP000267418"/>
    </source>
</evidence>
<feature type="transmembrane region" description="Helical" evidence="13">
    <location>
        <begin position="56"/>
        <end position="77"/>
    </location>
</feature>
<feature type="transmembrane region" description="Helical" evidence="13">
    <location>
        <begin position="158"/>
        <end position="177"/>
    </location>
</feature>
<keyword evidence="4" id="KW-1003">Cell membrane</keyword>
<evidence type="ECO:0000256" key="3">
    <source>
        <dbReference type="ARBA" id="ARBA00022448"/>
    </source>
</evidence>
<dbReference type="InterPro" id="IPR016174">
    <property type="entry name" value="Di-haem_cyt_TM"/>
</dbReference>
<dbReference type="InterPro" id="IPR011577">
    <property type="entry name" value="Cyt_b561_bac/Ni-Hgenase"/>
</dbReference>
<keyword evidence="9 13" id="KW-1133">Transmembrane helix</keyword>
<dbReference type="GO" id="GO:0046872">
    <property type="term" value="F:metal ion binding"/>
    <property type="evidence" value="ECO:0007669"/>
    <property type="project" value="UniProtKB-KW"/>
</dbReference>
<dbReference type="AlphaFoldDB" id="A0A3S0IAA2"/>
<keyword evidence="16" id="KW-1185">Reference proteome</keyword>
<evidence type="ECO:0000256" key="2">
    <source>
        <dbReference type="ARBA" id="ARBA00004651"/>
    </source>
</evidence>
<evidence type="ECO:0000256" key="8">
    <source>
        <dbReference type="ARBA" id="ARBA00022982"/>
    </source>
</evidence>
<comment type="similarity">
    <text evidence="12">Belongs to the cytochrome b561 family.</text>
</comment>
<dbReference type="OrthoDB" id="8536275at2"/>
<dbReference type="GO" id="GO:0022904">
    <property type="term" value="P:respiratory electron transport chain"/>
    <property type="evidence" value="ECO:0007669"/>
    <property type="project" value="InterPro"/>
</dbReference>
<dbReference type="GO" id="GO:0009055">
    <property type="term" value="F:electron transfer activity"/>
    <property type="evidence" value="ECO:0007669"/>
    <property type="project" value="InterPro"/>
</dbReference>
<feature type="transmembrane region" description="Helical" evidence="13">
    <location>
        <begin position="21"/>
        <end position="44"/>
    </location>
</feature>
<dbReference type="PANTHER" id="PTHR30529:SF1">
    <property type="entry name" value="CYTOCHROME B561 HOMOLOG 2"/>
    <property type="match status" value="1"/>
</dbReference>
<evidence type="ECO:0000256" key="9">
    <source>
        <dbReference type="ARBA" id="ARBA00022989"/>
    </source>
</evidence>
<protein>
    <submittedName>
        <fullName evidence="15">Cytochrome b</fullName>
    </submittedName>
</protein>
<evidence type="ECO:0000256" key="4">
    <source>
        <dbReference type="ARBA" id="ARBA00022475"/>
    </source>
</evidence>
<evidence type="ECO:0000259" key="14">
    <source>
        <dbReference type="Pfam" id="PF01292"/>
    </source>
</evidence>
<evidence type="ECO:0000256" key="11">
    <source>
        <dbReference type="ARBA" id="ARBA00023136"/>
    </source>
</evidence>
<keyword evidence="6 13" id="KW-0812">Transmembrane</keyword>
<organism evidence="15 16">
    <name type="scientific">Variovorax gossypii</name>
    <dbReference type="NCBI Taxonomy" id="1679495"/>
    <lineage>
        <taxon>Bacteria</taxon>
        <taxon>Pseudomonadati</taxon>
        <taxon>Pseudomonadota</taxon>
        <taxon>Betaproteobacteria</taxon>
        <taxon>Burkholderiales</taxon>
        <taxon>Comamonadaceae</taxon>
        <taxon>Variovorax</taxon>
    </lineage>
</organism>
<dbReference type="GO" id="GO:0020037">
    <property type="term" value="F:heme binding"/>
    <property type="evidence" value="ECO:0007669"/>
    <property type="project" value="TreeGrafter"/>
</dbReference>
<evidence type="ECO:0000256" key="7">
    <source>
        <dbReference type="ARBA" id="ARBA00022723"/>
    </source>
</evidence>
<dbReference type="RefSeq" id="WP_093203965.1">
    <property type="nucleotide sequence ID" value="NZ_RXOE01000010.1"/>
</dbReference>
<evidence type="ECO:0000256" key="12">
    <source>
        <dbReference type="ARBA" id="ARBA00037975"/>
    </source>
</evidence>
<dbReference type="SUPFAM" id="SSF81342">
    <property type="entry name" value="Transmembrane di-heme cytochromes"/>
    <property type="match status" value="1"/>
</dbReference>
<keyword evidence="5" id="KW-0349">Heme</keyword>
<feature type="domain" description="Cytochrome b561 bacterial/Ni-hydrogenase" evidence="14">
    <location>
        <begin position="18"/>
        <end position="190"/>
    </location>
</feature>
<keyword evidence="7" id="KW-0479">Metal-binding</keyword>
<evidence type="ECO:0000256" key="10">
    <source>
        <dbReference type="ARBA" id="ARBA00023004"/>
    </source>
</evidence>
<feature type="transmembrane region" description="Helical" evidence="13">
    <location>
        <begin position="98"/>
        <end position="119"/>
    </location>
</feature>
<evidence type="ECO:0000256" key="1">
    <source>
        <dbReference type="ARBA" id="ARBA00001970"/>
    </source>
</evidence>
<dbReference type="InterPro" id="IPR052168">
    <property type="entry name" value="Cytochrome_b561_oxidase"/>
</dbReference>
<keyword evidence="10" id="KW-0408">Iron</keyword>
<reference evidence="15 16" key="1">
    <citation type="submission" date="2018-12" db="EMBL/GenBank/DDBJ databases">
        <title>The genome of Variovorax gossypii DSM 100435.</title>
        <authorList>
            <person name="Gao J."/>
            <person name="Sun J."/>
        </authorList>
    </citation>
    <scope>NUCLEOTIDE SEQUENCE [LARGE SCALE GENOMIC DNA]</scope>
    <source>
        <strain evidence="15 16">DSM 100435</strain>
    </source>
</reference>
<evidence type="ECO:0000256" key="13">
    <source>
        <dbReference type="SAM" id="Phobius"/>
    </source>
</evidence>
<sequence length="197" mass="21995">MSTDTPSSPLATDPAGLRYDLFAIALHWLLAVLIVGSFGVGLYMTGLQFSPLRLKIYSWHKWAGITILLLSALRLLWRLGHRPPALPAGMSRLQLASYRVSHALMYLLFFAVPLSGWAYSSAMGMPVAWFGVLQLPDFVPVDHDFAEAMLQPLHRNCAFVLAGVTLLHVAAVLKHHWIDRDGLLKRMWPGPRQESAR</sequence>
<keyword evidence="8" id="KW-0249">Electron transport</keyword>
<dbReference type="Pfam" id="PF01292">
    <property type="entry name" value="Ni_hydr_CYTB"/>
    <property type="match status" value="1"/>
</dbReference>
<gene>
    <name evidence="15" type="ORF">EJP69_26690</name>
</gene>
<comment type="subcellular location">
    <subcellularLocation>
        <location evidence="2">Cell membrane</location>
        <topology evidence="2">Multi-pass membrane protein</topology>
    </subcellularLocation>
</comment>
<proteinExistence type="inferred from homology"/>
<evidence type="ECO:0000256" key="5">
    <source>
        <dbReference type="ARBA" id="ARBA00022617"/>
    </source>
</evidence>